<name>A6NUI4_9FIRM</name>
<sequence>MVSTISTCSGGLLINSSVETFIKNLFQQVVEGIQLQ</sequence>
<dbReference type="Proteomes" id="UP000003639">
    <property type="component" value="Unassembled WGS sequence"/>
</dbReference>
<evidence type="ECO:0000313" key="1">
    <source>
        <dbReference type="EMBL" id="EDN00035.1"/>
    </source>
</evidence>
<gene>
    <name evidence="1" type="ORF">BACCAP_01866</name>
</gene>
<reference evidence="1 2" key="2">
    <citation type="submission" date="2007-06" db="EMBL/GenBank/DDBJ databases">
        <title>Draft genome sequence of Pseudoflavonifractor capillosus ATCC 29799.</title>
        <authorList>
            <person name="Sudarsanam P."/>
            <person name="Ley R."/>
            <person name="Guruge J."/>
            <person name="Turnbaugh P.J."/>
            <person name="Mahowald M."/>
            <person name="Liep D."/>
            <person name="Gordon J."/>
        </authorList>
    </citation>
    <scope>NUCLEOTIDE SEQUENCE [LARGE SCALE GENOMIC DNA]</scope>
    <source>
        <strain evidence="1 2">ATCC 29799</strain>
    </source>
</reference>
<organism evidence="1 2">
    <name type="scientific">Pseudoflavonifractor capillosus ATCC 29799</name>
    <dbReference type="NCBI Taxonomy" id="411467"/>
    <lineage>
        <taxon>Bacteria</taxon>
        <taxon>Bacillati</taxon>
        <taxon>Bacillota</taxon>
        <taxon>Clostridia</taxon>
        <taxon>Eubacteriales</taxon>
        <taxon>Oscillospiraceae</taxon>
        <taxon>Pseudoflavonifractor</taxon>
    </lineage>
</organism>
<evidence type="ECO:0000313" key="2">
    <source>
        <dbReference type="Proteomes" id="UP000003639"/>
    </source>
</evidence>
<accession>A6NUI4</accession>
<reference evidence="1 2" key="1">
    <citation type="submission" date="2007-04" db="EMBL/GenBank/DDBJ databases">
        <authorList>
            <person name="Fulton L."/>
            <person name="Clifton S."/>
            <person name="Fulton B."/>
            <person name="Xu J."/>
            <person name="Minx P."/>
            <person name="Pepin K.H."/>
            <person name="Johnson M."/>
            <person name="Thiruvilangam P."/>
            <person name="Bhonagiri V."/>
            <person name="Nash W.E."/>
            <person name="Mardis E.R."/>
            <person name="Wilson R.K."/>
        </authorList>
    </citation>
    <scope>NUCLEOTIDE SEQUENCE [LARGE SCALE GENOMIC DNA]</scope>
    <source>
        <strain evidence="1 2">ATCC 29799</strain>
    </source>
</reference>
<dbReference type="AlphaFoldDB" id="A6NUI4"/>
<proteinExistence type="predicted"/>
<dbReference type="EMBL" id="AAXG02000012">
    <property type="protein sequence ID" value="EDN00035.1"/>
    <property type="molecule type" value="Genomic_DNA"/>
</dbReference>
<keyword evidence="2" id="KW-1185">Reference proteome</keyword>
<protein>
    <submittedName>
        <fullName evidence="1">Uncharacterized protein</fullName>
    </submittedName>
</protein>
<comment type="caution">
    <text evidence="1">The sequence shown here is derived from an EMBL/GenBank/DDBJ whole genome shotgun (WGS) entry which is preliminary data.</text>
</comment>